<dbReference type="Pfam" id="PF03413">
    <property type="entry name" value="PepSY"/>
    <property type="match status" value="2"/>
</dbReference>
<evidence type="ECO:0000313" key="2">
    <source>
        <dbReference type="EMBL" id="MBZ5753857.1"/>
    </source>
</evidence>
<sequence>MNKIGMITLGAAIILGGSIGFGAINHGFAQENPSKTVESKASHELIGIEKAKAVALEQVDGIVESIELEKYNGQTYYEVDIDKDNKDFDIDVDAYTAKIIKIDESRDDDDDDDYEVHASAATTGSLISEKEAIAIAKKNITGEVVEIELDEDDGRYEYEMELKTS</sequence>
<proteinExistence type="predicted"/>
<keyword evidence="3" id="KW-1185">Reference proteome</keyword>
<dbReference type="Proteomes" id="UP001165287">
    <property type="component" value="Unassembled WGS sequence"/>
</dbReference>
<name>A0ABS7V0Y8_9BACI</name>
<feature type="non-terminal residue" evidence="2">
    <location>
        <position position="165"/>
    </location>
</feature>
<accession>A0ABS7V0Y8</accession>
<dbReference type="Gene3D" id="3.10.450.40">
    <property type="match status" value="2"/>
</dbReference>
<feature type="domain" description="PepSY" evidence="1">
    <location>
        <begin position="46"/>
        <end position="102"/>
    </location>
</feature>
<reference evidence="2" key="1">
    <citation type="submission" date="2024-05" db="EMBL/GenBank/DDBJ databases">
        <title>Metabacillus sp. nov., isolated from the rhizosphere soil of tomato plants.</title>
        <authorList>
            <person name="Ma R."/>
        </authorList>
    </citation>
    <scope>NUCLEOTIDE SEQUENCE</scope>
    <source>
        <strain evidence="2">DBTR6</strain>
    </source>
</reference>
<protein>
    <submittedName>
        <fullName evidence="2">PepSY domain-containing protein</fullName>
    </submittedName>
</protein>
<dbReference type="RefSeq" id="WP_224142253.1">
    <property type="nucleotide sequence ID" value="NZ_JAIQUM010000175.1"/>
</dbReference>
<evidence type="ECO:0000313" key="3">
    <source>
        <dbReference type="Proteomes" id="UP001165287"/>
    </source>
</evidence>
<feature type="domain" description="PepSY" evidence="1">
    <location>
        <begin position="127"/>
        <end position="163"/>
    </location>
</feature>
<dbReference type="InterPro" id="IPR025711">
    <property type="entry name" value="PepSY"/>
</dbReference>
<dbReference type="EMBL" id="JAIQUM010000175">
    <property type="protein sequence ID" value="MBZ5753857.1"/>
    <property type="molecule type" value="Genomic_DNA"/>
</dbReference>
<evidence type="ECO:0000259" key="1">
    <source>
        <dbReference type="Pfam" id="PF03413"/>
    </source>
</evidence>
<gene>
    <name evidence="2" type="ORF">K9V48_27580</name>
</gene>
<organism evidence="2 3">
    <name type="scientific">Metabacillus rhizolycopersici</name>
    <dbReference type="NCBI Taxonomy" id="2875709"/>
    <lineage>
        <taxon>Bacteria</taxon>
        <taxon>Bacillati</taxon>
        <taxon>Bacillota</taxon>
        <taxon>Bacilli</taxon>
        <taxon>Bacillales</taxon>
        <taxon>Bacillaceae</taxon>
        <taxon>Metabacillus</taxon>
    </lineage>
</organism>
<comment type="caution">
    <text evidence="2">The sequence shown here is derived from an EMBL/GenBank/DDBJ whole genome shotgun (WGS) entry which is preliminary data.</text>
</comment>